<dbReference type="Proteomes" id="UP000886758">
    <property type="component" value="Unassembled WGS sequence"/>
</dbReference>
<reference evidence="4" key="2">
    <citation type="journal article" date="2021" name="PeerJ">
        <title>Extensive microbial diversity within the chicken gut microbiome revealed by metagenomics and culture.</title>
        <authorList>
            <person name="Gilroy R."/>
            <person name="Ravi A."/>
            <person name="Getino M."/>
            <person name="Pursley I."/>
            <person name="Horton D.L."/>
            <person name="Alikhan N.F."/>
            <person name="Baker D."/>
            <person name="Gharbi K."/>
            <person name="Hall N."/>
            <person name="Watson M."/>
            <person name="Adriaenssens E.M."/>
            <person name="Foster-Nyarko E."/>
            <person name="Jarju S."/>
            <person name="Secka A."/>
            <person name="Antonio M."/>
            <person name="Oren A."/>
            <person name="Chaudhuri R.R."/>
            <person name="La Ragione R."/>
            <person name="Hildebrand F."/>
            <person name="Pallen M.J."/>
        </authorList>
    </citation>
    <scope>NUCLEOTIDE SEQUENCE</scope>
    <source>
        <strain evidence="4">ChiW17-6978</strain>
    </source>
</reference>
<evidence type="ECO:0000256" key="2">
    <source>
        <dbReference type="ARBA" id="ARBA00022884"/>
    </source>
</evidence>
<dbReference type="InterPro" id="IPR023620">
    <property type="entry name" value="SmpB"/>
</dbReference>
<evidence type="ECO:0000256" key="1">
    <source>
        <dbReference type="ARBA" id="ARBA00022490"/>
    </source>
</evidence>
<dbReference type="Pfam" id="PF01668">
    <property type="entry name" value="SmpB"/>
    <property type="match status" value="1"/>
</dbReference>
<dbReference type="GO" id="GO:0003723">
    <property type="term" value="F:RNA binding"/>
    <property type="evidence" value="ECO:0007669"/>
    <property type="project" value="UniProtKB-UniRule"/>
</dbReference>
<dbReference type="GO" id="GO:0070930">
    <property type="term" value="P:trans-translation-dependent protein tagging"/>
    <property type="evidence" value="ECO:0007669"/>
    <property type="project" value="TreeGrafter"/>
</dbReference>
<dbReference type="PROSITE" id="PS01317">
    <property type="entry name" value="SSRP"/>
    <property type="match status" value="1"/>
</dbReference>
<dbReference type="EMBL" id="DVLF01000099">
    <property type="protein sequence ID" value="HIT50000.1"/>
    <property type="molecule type" value="Genomic_DNA"/>
</dbReference>
<dbReference type="NCBIfam" id="NF003843">
    <property type="entry name" value="PRK05422.1"/>
    <property type="match status" value="1"/>
</dbReference>
<evidence type="ECO:0000313" key="5">
    <source>
        <dbReference type="Proteomes" id="UP000886758"/>
    </source>
</evidence>
<dbReference type="InterPro" id="IPR000037">
    <property type="entry name" value="SsrA-bd_prot"/>
</dbReference>
<dbReference type="PANTHER" id="PTHR30308:SF2">
    <property type="entry name" value="SSRA-BINDING PROTEIN"/>
    <property type="match status" value="1"/>
</dbReference>
<comment type="function">
    <text evidence="3">Required for rescue of stalled ribosomes mediated by trans-translation. Binds to transfer-messenger RNA (tmRNA), required for stable association of tmRNA with ribosomes. tmRNA and SmpB together mimic tRNA shape, replacing the anticodon stem-loop with SmpB. tmRNA is encoded by the ssrA gene; the 2 termini fold to resemble tRNA(Ala) and it encodes a 'tag peptide', a short internal open reading frame. During trans-translation Ala-aminoacylated tmRNA acts like a tRNA, entering the A-site of stalled ribosomes, displacing the stalled mRNA. The ribosome then switches to translate the ORF on the tmRNA; the nascent peptide is terminated with the 'tag peptide' encoded by the tmRNA and targeted for degradation. The ribosome is freed to recommence translation, which seems to be the essential function of trans-translation.</text>
</comment>
<keyword evidence="2 3" id="KW-0694">RNA-binding</keyword>
<dbReference type="CDD" id="cd09294">
    <property type="entry name" value="SmpB"/>
    <property type="match status" value="1"/>
</dbReference>
<dbReference type="NCBIfam" id="TIGR00086">
    <property type="entry name" value="smpB"/>
    <property type="match status" value="1"/>
</dbReference>
<reference evidence="4" key="1">
    <citation type="submission" date="2020-10" db="EMBL/GenBank/DDBJ databases">
        <authorList>
            <person name="Gilroy R."/>
        </authorList>
    </citation>
    <scope>NUCLEOTIDE SEQUENCE</scope>
    <source>
        <strain evidence="4">ChiW17-6978</strain>
    </source>
</reference>
<organism evidence="4 5">
    <name type="scientific">Candidatus Pelethenecus faecipullorum</name>
    <dbReference type="NCBI Taxonomy" id="2840900"/>
    <lineage>
        <taxon>Bacteria</taxon>
        <taxon>Bacillati</taxon>
        <taxon>Mycoplasmatota</taxon>
        <taxon>Mollicutes</taxon>
        <taxon>Candidatus Pelethenecus</taxon>
    </lineage>
</organism>
<proteinExistence type="inferred from homology"/>
<dbReference type="InterPro" id="IPR020081">
    <property type="entry name" value="SsrA-bd_prot_CS"/>
</dbReference>
<dbReference type="GO" id="GO:0070929">
    <property type="term" value="P:trans-translation"/>
    <property type="evidence" value="ECO:0007669"/>
    <property type="project" value="UniProtKB-UniRule"/>
</dbReference>
<sequence length="151" mass="17375">MKIAASNKKVGFDYFILERYEAGIKLTGTEIKSVRLGKCNINDAYVLFKDQKVFLLNMHIAKYKEGNRFNHDETRSRELLLHQSERIKLATKVKLDGLAIIPTKAYFVGSLLKVEIALCRGKKLTDKRQALKEKDSKRTIEKVLKNSMRNS</sequence>
<dbReference type="Gene3D" id="2.40.280.10">
    <property type="match status" value="1"/>
</dbReference>
<dbReference type="SUPFAM" id="SSF74982">
    <property type="entry name" value="Small protein B (SmpB)"/>
    <property type="match status" value="1"/>
</dbReference>
<keyword evidence="1 3" id="KW-0963">Cytoplasm</keyword>
<comment type="subcellular location">
    <subcellularLocation>
        <location evidence="3">Cytoplasm</location>
    </subcellularLocation>
    <text evidence="3">The tmRNA-SmpB complex associates with stalled 70S ribosomes.</text>
</comment>
<comment type="caution">
    <text evidence="4">The sequence shown here is derived from an EMBL/GenBank/DDBJ whole genome shotgun (WGS) entry which is preliminary data.</text>
</comment>
<comment type="similarity">
    <text evidence="3">Belongs to the SmpB family.</text>
</comment>
<name>A0A9D1KI67_9MOLU</name>
<accession>A0A9D1KI67</accession>
<protein>
    <recommendedName>
        <fullName evidence="3">SsrA-binding protein</fullName>
    </recommendedName>
    <alternativeName>
        <fullName evidence="3">Small protein B</fullName>
    </alternativeName>
</protein>
<dbReference type="HAMAP" id="MF_00023">
    <property type="entry name" value="SmpB"/>
    <property type="match status" value="1"/>
</dbReference>
<dbReference type="PANTHER" id="PTHR30308">
    <property type="entry name" value="TMRNA-BINDING COMPONENT OF TRANS-TRANSLATION TAGGING COMPLEX"/>
    <property type="match status" value="1"/>
</dbReference>
<dbReference type="GO" id="GO:0005829">
    <property type="term" value="C:cytosol"/>
    <property type="evidence" value="ECO:0007669"/>
    <property type="project" value="TreeGrafter"/>
</dbReference>
<gene>
    <name evidence="3 4" type="primary">smpB</name>
    <name evidence="4" type="ORF">IAD46_03130</name>
</gene>
<dbReference type="AlphaFoldDB" id="A0A9D1KI67"/>
<evidence type="ECO:0000256" key="3">
    <source>
        <dbReference type="HAMAP-Rule" id="MF_00023"/>
    </source>
</evidence>
<evidence type="ECO:0000313" key="4">
    <source>
        <dbReference type="EMBL" id="HIT50000.1"/>
    </source>
</evidence>